<dbReference type="InterPro" id="IPR000504">
    <property type="entry name" value="RRM_dom"/>
</dbReference>
<evidence type="ECO:0000256" key="9">
    <source>
        <dbReference type="ARBA" id="ARBA00070533"/>
    </source>
</evidence>
<organism evidence="14 15">
    <name type="scientific">Cannabis sativa</name>
    <name type="common">Hemp</name>
    <name type="synonym">Marijuana</name>
    <dbReference type="NCBI Taxonomy" id="3483"/>
    <lineage>
        <taxon>Eukaryota</taxon>
        <taxon>Viridiplantae</taxon>
        <taxon>Streptophyta</taxon>
        <taxon>Embryophyta</taxon>
        <taxon>Tracheophyta</taxon>
        <taxon>Spermatophyta</taxon>
        <taxon>Magnoliopsida</taxon>
        <taxon>eudicotyledons</taxon>
        <taxon>Gunneridae</taxon>
        <taxon>Pentapetalae</taxon>
        <taxon>rosids</taxon>
        <taxon>fabids</taxon>
        <taxon>Rosales</taxon>
        <taxon>Cannabaceae</taxon>
        <taxon>Cannabis</taxon>
    </lineage>
</organism>
<feature type="repeat" description="PPR" evidence="11">
    <location>
        <begin position="162"/>
        <end position="196"/>
    </location>
</feature>
<dbReference type="SUPFAM" id="SSF54928">
    <property type="entry name" value="RNA-binding domain, RBD"/>
    <property type="match status" value="1"/>
</dbReference>
<dbReference type="GO" id="GO:0003723">
    <property type="term" value="F:RNA binding"/>
    <property type="evidence" value="ECO:0007669"/>
    <property type="project" value="UniProtKB-UniRule"/>
</dbReference>
<evidence type="ECO:0000256" key="12">
    <source>
        <dbReference type="SAM" id="MobiDB-lite"/>
    </source>
</evidence>
<dbReference type="InterPro" id="IPR012677">
    <property type="entry name" value="Nucleotide-bd_a/b_plait_sf"/>
</dbReference>
<dbReference type="InterPro" id="IPR052084">
    <property type="entry name" value="SF3B4_spliceosome_assoc"/>
</dbReference>
<dbReference type="Pfam" id="PF13041">
    <property type="entry name" value="PPR_2"/>
    <property type="match status" value="3"/>
</dbReference>
<dbReference type="GO" id="GO:0048026">
    <property type="term" value="P:positive regulation of mRNA splicing, via spliceosome"/>
    <property type="evidence" value="ECO:0007669"/>
    <property type="project" value="TreeGrafter"/>
</dbReference>
<dbReference type="Gene3D" id="3.30.70.330">
    <property type="match status" value="2"/>
</dbReference>
<sequence>MSSSTSIRHLRHFSSTAKSAISISKAKLKLRSEYDPDKALQIYSSVSDHYASPTISRYAQDLTIRRLAKSRRFTDIEALIESHKKDPKIKQEPYLSTLIRSYGRAGMFEQAMKTFEQMDELGTPRSVISFNSLLTACNHSKLFEKVPELFNDLPKKYGVLPDKVSYGILVRSYCEAGTPEKALEIVADMEKNDLEVTAVTYTTIMDALYKKGQADEADKLWNTMLENGCEVDVTAYNVRIMHSHGGEPETVKAMIEEMRNAGLKPDAISYNYLMTSYCKSGMLDEAKKVFDGLEGNGCNPNAATFRSLIYYLCRNGDFDKGYKIFKKSVQVHKIPDFNTLKHLVEGLVKKKKIKEAKGMIRTIKKKFPPNVLVSWGKVEESLAMTTRIAPGVGANLLGQHSAERNQDATAYVGNLDPQVSEELLWELFVQAGPVVNVYVPKDRVTNLHQGYGFVEFRSEEDADYAIKVLNMIKLYGKPIRVNKASQDKKSLDVGANLFIGNLDPDVDEKLLYDTFSAFGVIVTNPKIMRDPDTGNSRGFGFISYDSFEASDAAIEAMNGQYLCNRQITVSYAYKKDTKGERHGTPAERVLAASNPTSKSRPHTLFASGPPTLPNGPQVNGGMGAPVPPRPFANGVIPPNPIPSMRPPPPQGLAFQHMQVPGQQAWQGQPQQPGQGLPPPMMHPPPVQQYRPPPNMPPPPQQGIQLPQRPLPPPMGMGMGMGGQQQQPHHMGGQQQPHHMGGQQPNWRLPPPPQQRPPHMPQGLVPPPPPNNLPPPPPSS</sequence>
<dbReference type="GO" id="GO:0071011">
    <property type="term" value="C:precatalytic spliceosome"/>
    <property type="evidence" value="ECO:0007669"/>
    <property type="project" value="TreeGrafter"/>
</dbReference>
<evidence type="ECO:0000256" key="2">
    <source>
        <dbReference type="ARBA" id="ARBA00008363"/>
    </source>
</evidence>
<feature type="compositionally biased region" description="Low complexity" evidence="12">
    <location>
        <begin position="658"/>
        <end position="674"/>
    </location>
</feature>
<evidence type="ECO:0000313" key="15">
    <source>
        <dbReference type="Proteomes" id="UP000596661"/>
    </source>
</evidence>
<dbReference type="EMBL" id="UZAU01000401">
    <property type="status" value="NOT_ANNOTATED_CDS"/>
    <property type="molecule type" value="Genomic_DNA"/>
</dbReference>
<evidence type="ECO:0000256" key="3">
    <source>
        <dbReference type="ARBA" id="ARBA00022664"/>
    </source>
</evidence>
<dbReference type="GO" id="GO:0006397">
    <property type="term" value="P:mRNA processing"/>
    <property type="evidence" value="ECO:0007669"/>
    <property type="project" value="UniProtKB-KW"/>
</dbReference>
<accession>A0A803PFA8</accession>
<dbReference type="GO" id="GO:0005730">
    <property type="term" value="C:nucleolus"/>
    <property type="evidence" value="ECO:0007669"/>
    <property type="project" value="TreeGrafter"/>
</dbReference>
<feature type="repeat" description="PPR" evidence="11">
    <location>
        <begin position="91"/>
        <end position="125"/>
    </location>
</feature>
<feature type="region of interest" description="Disordered" evidence="12">
    <location>
        <begin position="576"/>
        <end position="779"/>
    </location>
</feature>
<dbReference type="PROSITE" id="PS51375">
    <property type="entry name" value="PPR"/>
    <property type="match status" value="5"/>
</dbReference>
<keyword evidence="7" id="KW-0508">mRNA splicing</keyword>
<comment type="subcellular location">
    <subcellularLocation>
        <location evidence="1">Nucleus</location>
    </subcellularLocation>
</comment>
<reference evidence="14" key="1">
    <citation type="submission" date="2018-11" db="EMBL/GenBank/DDBJ databases">
        <authorList>
            <person name="Grassa J C."/>
        </authorList>
    </citation>
    <scope>NUCLEOTIDE SEQUENCE [LARGE SCALE GENOMIC DNA]</scope>
</reference>
<name>A0A803PFA8_CANSA</name>
<reference evidence="14" key="2">
    <citation type="submission" date="2021-03" db="UniProtKB">
        <authorList>
            <consortium name="EnsemblPlants"/>
        </authorList>
    </citation>
    <scope>IDENTIFICATION</scope>
</reference>
<dbReference type="InterPro" id="IPR034158">
    <property type="entry name" value="SF3B4_RRM1"/>
</dbReference>
<evidence type="ECO:0000256" key="7">
    <source>
        <dbReference type="ARBA" id="ARBA00023187"/>
    </source>
</evidence>
<evidence type="ECO:0000256" key="6">
    <source>
        <dbReference type="ARBA" id="ARBA00022884"/>
    </source>
</evidence>
<evidence type="ECO:0000256" key="5">
    <source>
        <dbReference type="ARBA" id="ARBA00022737"/>
    </source>
</evidence>
<feature type="domain" description="RRM" evidence="13">
    <location>
        <begin position="495"/>
        <end position="574"/>
    </location>
</feature>
<feature type="compositionally biased region" description="Pro residues" evidence="12">
    <location>
        <begin position="675"/>
        <end position="700"/>
    </location>
</feature>
<dbReference type="InterPro" id="IPR002885">
    <property type="entry name" value="PPR_rpt"/>
</dbReference>
<protein>
    <recommendedName>
        <fullName evidence="9">Splicing factor 3B subunit 4</fullName>
    </recommendedName>
</protein>
<dbReference type="CDD" id="cd12335">
    <property type="entry name" value="RRM2_SF3B4"/>
    <property type="match status" value="1"/>
</dbReference>
<feature type="compositionally biased region" description="Low complexity" evidence="12">
    <location>
        <begin position="723"/>
        <end position="746"/>
    </location>
</feature>
<evidence type="ECO:0000256" key="11">
    <source>
        <dbReference type="PROSITE-ProRule" id="PRU00708"/>
    </source>
</evidence>
<evidence type="ECO:0000256" key="10">
    <source>
        <dbReference type="PROSITE-ProRule" id="PRU00176"/>
    </source>
</evidence>
<feature type="compositionally biased region" description="Pro residues" evidence="12">
    <location>
        <begin position="747"/>
        <end position="779"/>
    </location>
</feature>
<keyword evidence="15" id="KW-1185">Reference proteome</keyword>
<dbReference type="Pfam" id="PF01535">
    <property type="entry name" value="PPR"/>
    <property type="match status" value="1"/>
</dbReference>
<dbReference type="InterPro" id="IPR035979">
    <property type="entry name" value="RBD_domain_sf"/>
</dbReference>
<comment type="similarity">
    <text evidence="2">Belongs to the SF3B4 family.</text>
</comment>
<keyword evidence="5" id="KW-0677">Repeat</keyword>
<dbReference type="PANTHER" id="PTHR48030">
    <property type="entry name" value="SPLICING FACTOR 3B SUBUNIT 4"/>
    <property type="match status" value="1"/>
</dbReference>
<dbReference type="SMART" id="SM00360">
    <property type="entry name" value="RRM"/>
    <property type="match status" value="2"/>
</dbReference>
<dbReference type="CDD" id="cd12334">
    <property type="entry name" value="RRM1_SF3B4"/>
    <property type="match status" value="1"/>
</dbReference>
<dbReference type="GO" id="GO:0008380">
    <property type="term" value="P:RNA splicing"/>
    <property type="evidence" value="ECO:0007669"/>
    <property type="project" value="UniProtKB-KW"/>
</dbReference>
<dbReference type="Gene3D" id="1.25.40.10">
    <property type="entry name" value="Tetratricopeptide repeat domain"/>
    <property type="match status" value="3"/>
</dbReference>
<dbReference type="Proteomes" id="UP000596661">
    <property type="component" value="Chromosome 4"/>
</dbReference>
<feature type="repeat" description="PPR" evidence="11">
    <location>
        <begin position="301"/>
        <end position="335"/>
    </location>
</feature>
<feature type="compositionally biased region" description="Pro residues" evidence="12">
    <location>
        <begin position="637"/>
        <end position="650"/>
    </location>
</feature>
<dbReference type="AlphaFoldDB" id="A0A803PFA8"/>
<dbReference type="InterPro" id="IPR011990">
    <property type="entry name" value="TPR-like_helical_dom_sf"/>
</dbReference>
<dbReference type="InterPro" id="IPR034159">
    <property type="entry name" value="SF3B4_RRM2"/>
</dbReference>
<dbReference type="EnsemblPlants" id="evm.model.04.1998">
    <property type="protein sequence ID" value="cds.evm.model.04.1998"/>
    <property type="gene ID" value="evm.TU.04.1998"/>
</dbReference>
<evidence type="ECO:0000313" key="14">
    <source>
        <dbReference type="EnsemblPlants" id="cds.evm.model.04.1998"/>
    </source>
</evidence>
<feature type="repeat" description="PPR" evidence="11">
    <location>
        <begin position="197"/>
        <end position="231"/>
    </location>
</feature>
<feature type="repeat" description="PPR" evidence="11">
    <location>
        <begin position="266"/>
        <end position="300"/>
    </location>
</feature>
<dbReference type="FunFam" id="3.30.70.330:FF:000059">
    <property type="entry name" value="splicing factor 3B subunit 4"/>
    <property type="match status" value="1"/>
</dbReference>
<feature type="domain" description="RRM" evidence="13">
    <location>
        <begin position="408"/>
        <end position="486"/>
    </location>
</feature>
<dbReference type="PROSITE" id="PS50102">
    <property type="entry name" value="RRM"/>
    <property type="match status" value="2"/>
</dbReference>
<keyword evidence="4" id="KW-0747">Spliceosome</keyword>
<dbReference type="FunFam" id="3.30.70.330:FF:000121">
    <property type="entry name" value="Splicing factor 3b subunit 4"/>
    <property type="match status" value="1"/>
</dbReference>
<keyword evidence="8" id="KW-0539">Nucleus</keyword>
<dbReference type="Gramene" id="evm.model.04.1998">
    <property type="protein sequence ID" value="cds.evm.model.04.1998"/>
    <property type="gene ID" value="evm.TU.04.1998"/>
</dbReference>
<proteinExistence type="inferred from homology"/>
<dbReference type="SUPFAM" id="SSF81901">
    <property type="entry name" value="HCP-like"/>
    <property type="match status" value="1"/>
</dbReference>
<evidence type="ECO:0000256" key="4">
    <source>
        <dbReference type="ARBA" id="ARBA00022728"/>
    </source>
</evidence>
<dbReference type="Pfam" id="PF00076">
    <property type="entry name" value="RRM_1"/>
    <property type="match status" value="2"/>
</dbReference>
<evidence type="ECO:0000256" key="1">
    <source>
        <dbReference type="ARBA" id="ARBA00004123"/>
    </source>
</evidence>
<dbReference type="NCBIfam" id="TIGR00756">
    <property type="entry name" value="PPR"/>
    <property type="match status" value="5"/>
</dbReference>
<feature type="compositionally biased region" description="Basic and acidic residues" evidence="12">
    <location>
        <begin position="576"/>
        <end position="585"/>
    </location>
</feature>
<keyword evidence="6 10" id="KW-0694">RNA-binding</keyword>
<evidence type="ECO:0000256" key="8">
    <source>
        <dbReference type="ARBA" id="ARBA00023242"/>
    </source>
</evidence>
<keyword evidence="3" id="KW-0507">mRNA processing</keyword>
<dbReference type="PANTHER" id="PTHR48030:SF3">
    <property type="entry name" value="SPLICING FACTOR 3B SUBUNIT 4"/>
    <property type="match status" value="1"/>
</dbReference>
<evidence type="ECO:0000259" key="13">
    <source>
        <dbReference type="PROSITE" id="PS50102"/>
    </source>
</evidence>